<feature type="transmembrane region" description="Helical" evidence="7">
    <location>
        <begin position="417"/>
        <end position="438"/>
    </location>
</feature>
<feature type="transmembrane region" description="Helical" evidence="7">
    <location>
        <begin position="158"/>
        <end position="191"/>
    </location>
</feature>
<accession>A0ABU9YCC7</accession>
<feature type="transmembrane region" description="Helical" evidence="7">
    <location>
        <begin position="450"/>
        <end position="473"/>
    </location>
</feature>
<dbReference type="PANTHER" id="PTHR30250">
    <property type="entry name" value="PST FAMILY PREDICTED COLANIC ACID TRANSPORTER"/>
    <property type="match status" value="1"/>
</dbReference>
<feature type="transmembrane region" description="Helical" evidence="7">
    <location>
        <begin position="125"/>
        <end position="146"/>
    </location>
</feature>
<evidence type="ECO:0000313" key="8">
    <source>
        <dbReference type="EMBL" id="MEN2793470.1"/>
    </source>
</evidence>
<feature type="transmembrane region" description="Helical" evidence="7">
    <location>
        <begin position="90"/>
        <end position="113"/>
    </location>
</feature>
<keyword evidence="6 7" id="KW-0472">Membrane</keyword>
<evidence type="ECO:0000256" key="6">
    <source>
        <dbReference type="ARBA" id="ARBA00023136"/>
    </source>
</evidence>
<sequence length="492" mass="51794">MTTSIAAARPADIGSRVVKAVMWRSGSQIVAQISMWASTFFVIRLLNPSDYGLFAMTQSVLVLLSLLNGGGFAGALVRAETITTRDVRQVFGMLIALNIGIALLQVAAAPLAASYFKHPLVGKLLTVQALLYLANPLIVLPSALLARAMDFHRQAKVNLLAAAVGALTALTCALAGMGVWTLVLAPLALVWTRAIGMTVAARLLVWPSFHLGGAGSTIRFGGAMLLSAFLWLIQTQADVYIGGRALDAHRLGLYTTSLFLAQIVTSKFIPPLNDVAFTAYARLQGDTANAGRSFEKSVRIIMMVSLPFYFGLATTAEPFVQTMLGPKWIEAVPIVAILALAMPFVTLQILFAPATTALGHTRIQIISAAAGAVIMPLGFFLSIGGGPTGLASAWLTAFPLLAAFTAWLAMPIIGTSAAALARAVMPPLIAATAMALVVELVDRLVVVHSPAARLAILVGTGGLAYAALALLVARPVLVEIMMLFRSERVARA</sequence>
<evidence type="ECO:0000256" key="1">
    <source>
        <dbReference type="ARBA" id="ARBA00004651"/>
    </source>
</evidence>
<dbReference type="Pfam" id="PF13440">
    <property type="entry name" value="Polysacc_synt_3"/>
    <property type="match status" value="1"/>
</dbReference>
<comment type="caution">
    <text evidence="8">The sequence shown here is derived from an EMBL/GenBank/DDBJ whole genome shotgun (WGS) entry which is preliminary data.</text>
</comment>
<dbReference type="CDD" id="cd13127">
    <property type="entry name" value="MATE_tuaB_like"/>
    <property type="match status" value="1"/>
</dbReference>
<comment type="subcellular location">
    <subcellularLocation>
        <location evidence="1">Cell membrane</location>
        <topology evidence="1">Multi-pass membrane protein</topology>
    </subcellularLocation>
</comment>
<feature type="transmembrane region" description="Helical" evidence="7">
    <location>
        <begin position="363"/>
        <end position="383"/>
    </location>
</feature>
<feature type="transmembrane region" description="Helical" evidence="7">
    <location>
        <begin position="53"/>
        <end position="78"/>
    </location>
</feature>
<dbReference type="PANTHER" id="PTHR30250:SF10">
    <property type="entry name" value="LIPOPOLYSACCHARIDE BIOSYNTHESIS PROTEIN WZXC"/>
    <property type="match status" value="1"/>
</dbReference>
<dbReference type="RefSeq" id="WP_343892755.1">
    <property type="nucleotide sequence ID" value="NZ_BAAAEH010000062.1"/>
</dbReference>
<reference evidence="8 9" key="1">
    <citation type="submission" date="2024-05" db="EMBL/GenBank/DDBJ databases">
        <authorList>
            <person name="Liu Q."/>
            <person name="Xin Y.-H."/>
        </authorList>
    </citation>
    <scope>NUCLEOTIDE SEQUENCE [LARGE SCALE GENOMIC DNA]</scope>
    <source>
        <strain evidence="8 9">CGMCC 1.10181</strain>
    </source>
</reference>
<comment type="similarity">
    <text evidence="2">Belongs to the polysaccharide synthase family.</text>
</comment>
<name>A0ABU9YCC7_9SPHN</name>
<evidence type="ECO:0000256" key="4">
    <source>
        <dbReference type="ARBA" id="ARBA00022692"/>
    </source>
</evidence>
<dbReference type="Proteomes" id="UP001419910">
    <property type="component" value="Unassembled WGS sequence"/>
</dbReference>
<proteinExistence type="inferred from homology"/>
<feature type="transmembrane region" description="Helical" evidence="7">
    <location>
        <begin position="29"/>
        <end position="47"/>
    </location>
</feature>
<evidence type="ECO:0000313" key="9">
    <source>
        <dbReference type="Proteomes" id="UP001419910"/>
    </source>
</evidence>
<dbReference type="EMBL" id="JBDIME010000049">
    <property type="protein sequence ID" value="MEN2793470.1"/>
    <property type="molecule type" value="Genomic_DNA"/>
</dbReference>
<organism evidence="8 9">
    <name type="scientific">Sphingomonas oligophenolica</name>
    <dbReference type="NCBI Taxonomy" id="301154"/>
    <lineage>
        <taxon>Bacteria</taxon>
        <taxon>Pseudomonadati</taxon>
        <taxon>Pseudomonadota</taxon>
        <taxon>Alphaproteobacteria</taxon>
        <taxon>Sphingomonadales</taxon>
        <taxon>Sphingomonadaceae</taxon>
        <taxon>Sphingomonas</taxon>
    </lineage>
</organism>
<protein>
    <submittedName>
        <fullName evidence="8">Lipopolysaccharide biosynthesis protein</fullName>
    </submittedName>
</protein>
<feature type="transmembrane region" description="Helical" evidence="7">
    <location>
        <begin position="389"/>
        <end position="410"/>
    </location>
</feature>
<keyword evidence="9" id="KW-1185">Reference proteome</keyword>
<keyword evidence="3" id="KW-1003">Cell membrane</keyword>
<dbReference type="InterPro" id="IPR050833">
    <property type="entry name" value="Poly_Biosynth_Transport"/>
</dbReference>
<feature type="transmembrane region" description="Helical" evidence="7">
    <location>
        <begin position="300"/>
        <end position="319"/>
    </location>
</feature>
<keyword evidence="5 7" id="KW-1133">Transmembrane helix</keyword>
<evidence type="ECO:0000256" key="7">
    <source>
        <dbReference type="SAM" id="Phobius"/>
    </source>
</evidence>
<feature type="transmembrane region" description="Helical" evidence="7">
    <location>
        <begin position="211"/>
        <end position="233"/>
    </location>
</feature>
<evidence type="ECO:0000256" key="5">
    <source>
        <dbReference type="ARBA" id="ARBA00022989"/>
    </source>
</evidence>
<keyword evidence="4 7" id="KW-0812">Transmembrane</keyword>
<feature type="transmembrane region" description="Helical" evidence="7">
    <location>
        <begin position="331"/>
        <end position="351"/>
    </location>
</feature>
<gene>
    <name evidence="8" type="ORF">ABC974_27875</name>
</gene>
<evidence type="ECO:0000256" key="3">
    <source>
        <dbReference type="ARBA" id="ARBA00022475"/>
    </source>
</evidence>
<evidence type="ECO:0000256" key="2">
    <source>
        <dbReference type="ARBA" id="ARBA00007430"/>
    </source>
</evidence>